<sequence length="50" mass="5226">MAWALDLDGVVWLGDRAVPGASGAVARLQKAGEQVLFVTNNSGRTVAEVE</sequence>
<dbReference type="EMBL" id="UINC01018173">
    <property type="protein sequence ID" value="SVA76077.1"/>
    <property type="molecule type" value="Genomic_DNA"/>
</dbReference>
<dbReference type="Gene3D" id="3.40.50.1000">
    <property type="entry name" value="HAD superfamily/HAD-like"/>
    <property type="match status" value="1"/>
</dbReference>
<name>A0A381YI26_9ZZZZ</name>
<proteinExistence type="predicted"/>
<dbReference type="InterPro" id="IPR001480">
    <property type="entry name" value="Bulb-type_lectin_dom"/>
</dbReference>
<evidence type="ECO:0000259" key="1">
    <source>
        <dbReference type="PROSITE" id="PS50927"/>
    </source>
</evidence>
<organism evidence="2">
    <name type="scientific">marine metagenome</name>
    <dbReference type="NCBI Taxonomy" id="408172"/>
    <lineage>
        <taxon>unclassified sequences</taxon>
        <taxon>metagenomes</taxon>
        <taxon>ecological metagenomes</taxon>
    </lineage>
</organism>
<accession>A0A381YI26</accession>
<reference evidence="2" key="1">
    <citation type="submission" date="2018-05" db="EMBL/GenBank/DDBJ databases">
        <authorList>
            <person name="Lanie J.A."/>
            <person name="Ng W.-L."/>
            <person name="Kazmierczak K.M."/>
            <person name="Andrzejewski T.M."/>
            <person name="Davidsen T.M."/>
            <person name="Wayne K.J."/>
            <person name="Tettelin H."/>
            <person name="Glass J.I."/>
            <person name="Rusch D."/>
            <person name="Podicherti R."/>
            <person name="Tsui H.-C.T."/>
            <person name="Winkler M.E."/>
        </authorList>
    </citation>
    <scope>NUCLEOTIDE SEQUENCE</scope>
</reference>
<feature type="domain" description="Bulb-type lectin" evidence="1">
    <location>
        <begin position="1"/>
        <end position="50"/>
    </location>
</feature>
<dbReference type="AlphaFoldDB" id="A0A381YI26"/>
<feature type="non-terminal residue" evidence="2">
    <location>
        <position position="50"/>
    </location>
</feature>
<evidence type="ECO:0000313" key="2">
    <source>
        <dbReference type="EMBL" id="SVA76077.1"/>
    </source>
</evidence>
<dbReference type="Pfam" id="PF13344">
    <property type="entry name" value="Hydrolase_6"/>
    <property type="match status" value="1"/>
</dbReference>
<dbReference type="SUPFAM" id="SSF56784">
    <property type="entry name" value="HAD-like"/>
    <property type="match status" value="1"/>
</dbReference>
<dbReference type="InterPro" id="IPR036412">
    <property type="entry name" value="HAD-like_sf"/>
</dbReference>
<protein>
    <recommendedName>
        <fullName evidence="1">Bulb-type lectin domain-containing protein</fullName>
    </recommendedName>
</protein>
<dbReference type="PROSITE" id="PS50927">
    <property type="entry name" value="BULB_LECTIN"/>
    <property type="match status" value="1"/>
</dbReference>
<dbReference type="InterPro" id="IPR023214">
    <property type="entry name" value="HAD_sf"/>
</dbReference>
<gene>
    <name evidence="2" type="ORF">METZ01_LOCUS128931</name>
</gene>
<dbReference type="InterPro" id="IPR006357">
    <property type="entry name" value="HAD-SF_hydro_IIA"/>
</dbReference>